<dbReference type="Proteomes" id="UP000799421">
    <property type="component" value="Unassembled WGS sequence"/>
</dbReference>
<dbReference type="Gene3D" id="3.90.1200.10">
    <property type="match status" value="1"/>
</dbReference>
<dbReference type="Pfam" id="PF01636">
    <property type="entry name" value="APH"/>
    <property type="match status" value="1"/>
</dbReference>
<gene>
    <name evidence="2" type="ORF">K470DRAFT_212186</name>
</gene>
<sequence>MSSVDQRSSSPAERYILHDNESIRIIKHLDPEILELTKTIPGSELTHVDPTDPVPLPDGFAASFNDLLRGDVLHELAGMTVVSLGTRYVVRISSSLDQDYIDNMKYIHDTLPSFPTPRCLGVIATDLRTYLFMTRAEGKTLESTWPYLSIADKVSVQKQLEAVLQPLRDLRFDREQHSLGSFGSGLCKDVRRKERVSESRIWSEDEFNDFLCFSGEKKRTQWMEMIRTAMGDGSHRIVATHGDLHPRNIMVTYDGTGAEGVKEGSVRVSALIDWDAAGWYPEHWEFVKALGTTTPRGLLRDWINYIPYAAIGRYVPEYGLDCVLDRWLG</sequence>
<dbReference type="AlphaFoldDB" id="A0A6A7C6L4"/>
<name>A0A6A7C6L4_9PEZI</name>
<dbReference type="InterPro" id="IPR051678">
    <property type="entry name" value="AGP_Transferase"/>
</dbReference>
<keyword evidence="2" id="KW-0418">Kinase</keyword>
<evidence type="ECO:0000259" key="1">
    <source>
        <dbReference type="Pfam" id="PF01636"/>
    </source>
</evidence>
<protein>
    <submittedName>
        <fullName evidence="2">Kinase-like protein</fullName>
    </submittedName>
</protein>
<accession>A0A6A7C6L4</accession>
<organism evidence="2 3">
    <name type="scientific">Piedraia hortae CBS 480.64</name>
    <dbReference type="NCBI Taxonomy" id="1314780"/>
    <lineage>
        <taxon>Eukaryota</taxon>
        <taxon>Fungi</taxon>
        <taxon>Dikarya</taxon>
        <taxon>Ascomycota</taxon>
        <taxon>Pezizomycotina</taxon>
        <taxon>Dothideomycetes</taxon>
        <taxon>Dothideomycetidae</taxon>
        <taxon>Capnodiales</taxon>
        <taxon>Piedraiaceae</taxon>
        <taxon>Piedraia</taxon>
    </lineage>
</organism>
<reference evidence="2" key="1">
    <citation type="journal article" date="2020" name="Stud. Mycol.">
        <title>101 Dothideomycetes genomes: a test case for predicting lifestyles and emergence of pathogens.</title>
        <authorList>
            <person name="Haridas S."/>
            <person name="Albert R."/>
            <person name="Binder M."/>
            <person name="Bloem J."/>
            <person name="Labutti K."/>
            <person name="Salamov A."/>
            <person name="Andreopoulos B."/>
            <person name="Baker S."/>
            <person name="Barry K."/>
            <person name="Bills G."/>
            <person name="Bluhm B."/>
            <person name="Cannon C."/>
            <person name="Castanera R."/>
            <person name="Culley D."/>
            <person name="Daum C."/>
            <person name="Ezra D."/>
            <person name="Gonzalez J."/>
            <person name="Henrissat B."/>
            <person name="Kuo A."/>
            <person name="Liang C."/>
            <person name="Lipzen A."/>
            <person name="Lutzoni F."/>
            <person name="Magnuson J."/>
            <person name="Mondo S."/>
            <person name="Nolan M."/>
            <person name="Ohm R."/>
            <person name="Pangilinan J."/>
            <person name="Park H.-J."/>
            <person name="Ramirez L."/>
            <person name="Alfaro M."/>
            <person name="Sun H."/>
            <person name="Tritt A."/>
            <person name="Yoshinaga Y."/>
            <person name="Zwiers L.-H."/>
            <person name="Turgeon B."/>
            <person name="Goodwin S."/>
            <person name="Spatafora J."/>
            <person name="Crous P."/>
            <person name="Grigoriev I."/>
        </authorList>
    </citation>
    <scope>NUCLEOTIDE SEQUENCE</scope>
    <source>
        <strain evidence="2">CBS 480.64</strain>
    </source>
</reference>
<dbReference type="SUPFAM" id="SSF56112">
    <property type="entry name" value="Protein kinase-like (PK-like)"/>
    <property type="match status" value="1"/>
</dbReference>
<dbReference type="EMBL" id="MU005964">
    <property type="protein sequence ID" value="KAF2862709.1"/>
    <property type="molecule type" value="Genomic_DNA"/>
</dbReference>
<dbReference type="InterPro" id="IPR011009">
    <property type="entry name" value="Kinase-like_dom_sf"/>
</dbReference>
<proteinExistence type="predicted"/>
<keyword evidence="3" id="KW-1185">Reference proteome</keyword>
<dbReference type="OrthoDB" id="4177236at2759"/>
<dbReference type="InterPro" id="IPR002575">
    <property type="entry name" value="Aminoglycoside_PTrfase"/>
</dbReference>
<evidence type="ECO:0000313" key="3">
    <source>
        <dbReference type="Proteomes" id="UP000799421"/>
    </source>
</evidence>
<dbReference type="GO" id="GO:0016301">
    <property type="term" value="F:kinase activity"/>
    <property type="evidence" value="ECO:0007669"/>
    <property type="project" value="UniProtKB-KW"/>
</dbReference>
<feature type="domain" description="Aminoglycoside phosphotransferase" evidence="1">
    <location>
        <begin position="86"/>
        <end position="292"/>
    </location>
</feature>
<dbReference type="PANTHER" id="PTHR21310:SF58">
    <property type="entry name" value="AMINOGLYCOSIDE PHOSPHOTRANSFERASE DOMAIN-CONTAINING PROTEIN"/>
    <property type="match status" value="1"/>
</dbReference>
<keyword evidence="2" id="KW-0808">Transferase</keyword>
<evidence type="ECO:0000313" key="2">
    <source>
        <dbReference type="EMBL" id="KAF2862709.1"/>
    </source>
</evidence>
<dbReference type="PANTHER" id="PTHR21310">
    <property type="entry name" value="AMINOGLYCOSIDE PHOSPHOTRANSFERASE-RELATED-RELATED"/>
    <property type="match status" value="1"/>
</dbReference>